<dbReference type="InterPro" id="IPR046960">
    <property type="entry name" value="PPR_At4g14850-like_plant"/>
</dbReference>
<dbReference type="AlphaFoldDB" id="A0A5A7PN59"/>
<gene>
    <name evidence="3" type="ORF">STAS_10245</name>
</gene>
<dbReference type="OrthoDB" id="1855397at2759"/>
<feature type="repeat" description="PPR" evidence="2">
    <location>
        <begin position="210"/>
        <end position="244"/>
    </location>
</feature>
<dbReference type="PANTHER" id="PTHR47926:SF479">
    <property type="entry name" value="PENTACOTRIPEPTIDE-REPEAT REGION OF PRORP DOMAIN-CONTAINING PROTEIN"/>
    <property type="match status" value="1"/>
</dbReference>
<dbReference type="PROSITE" id="PS51375">
    <property type="entry name" value="PPR"/>
    <property type="match status" value="4"/>
</dbReference>
<dbReference type="GO" id="GO:0099402">
    <property type="term" value="P:plant organ development"/>
    <property type="evidence" value="ECO:0007669"/>
    <property type="project" value="UniProtKB-ARBA"/>
</dbReference>
<feature type="repeat" description="PPR" evidence="2">
    <location>
        <begin position="311"/>
        <end position="345"/>
    </location>
</feature>
<protein>
    <submittedName>
        <fullName evidence="3">Pentatricopeptide repeat-containing family protein</fullName>
    </submittedName>
</protein>
<evidence type="ECO:0000313" key="4">
    <source>
        <dbReference type="Proteomes" id="UP000325081"/>
    </source>
</evidence>
<dbReference type="PANTHER" id="PTHR47926">
    <property type="entry name" value="PENTATRICOPEPTIDE REPEAT-CONTAINING PROTEIN"/>
    <property type="match status" value="1"/>
</dbReference>
<evidence type="ECO:0000256" key="2">
    <source>
        <dbReference type="PROSITE-ProRule" id="PRU00708"/>
    </source>
</evidence>
<dbReference type="Pfam" id="PF13041">
    <property type="entry name" value="PPR_2"/>
    <property type="match status" value="2"/>
</dbReference>
<name>A0A5A7PN59_STRAF</name>
<dbReference type="Pfam" id="PF01535">
    <property type="entry name" value="PPR"/>
    <property type="match status" value="5"/>
</dbReference>
<organism evidence="3 4">
    <name type="scientific">Striga asiatica</name>
    <name type="common">Asiatic witchweed</name>
    <name type="synonym">Buchnera asiatica</name>
    <dbReference type="NCBI Taxonomy" id="4170"/>
    <lineage>
        <taxon>Eukaryota</taxon>
        <taxon>Viridiplantae</taxon>
        <taxon>Streptophyta</taxon>
        <taxon>Embryophyta</taxon>
        <taxon>Tracheophyta</taxon>
        <taxon>Spermatophyta</taxon>
        <taxon>Magnoliopsida</taxon>
        <taxon>eudicotyledons</taxon>
        <taxon>Gunneridae</taxon>
        <taxon>Pentapetalae</taxon>
        <taxon>asterids</taxon>
        <taxon>lamiids</taxon>
        <taxon>Lamiales</taxon>
        <taxon>Orobanchaceae</taxon>
        <taxon>Buchnereae</taxon>
        <taxon>Striga</taxon>
    </lineage>
</organism>
<evidence type="ECO:0000256" key="1">
    <source>
        <dbReference type="ARBA" id="ARBA00022737"/>
    </source>
</evidence>
<evidence type="ECO:0000313" key="3">
    <source>
        <dbReference type="EMBL" id="GER34061.1"/>
    </source>
</evidence>
<dbReference type="EMBL" id="BKCP01004849">
    <property type="protein sequence ID" value="GER34061.1"/>
    <property type="molecule type" value="Genomic_DNA"/>
</dbReference>
<dbReference type="GO" id="GO:0009451">
    <property type="term" value="P:RNA modification"/>
    <property type="evidence" value="ECO:0007669"/>
    <property type="project" value="InterPro"/>
</dbReference>
<dbReference type="FunFam" id="1.25.40.10:FF:000285">
    <property type="entry name" value="Pentatricopeptide repeat-containing protein, chloroplastic"/>
    <property type="match status" value="1"/>
</dbReference>
<keyword evidence="1" id="KW-0677">Repeat</keyword>
<dbReference type="InterPro" id="IPR046848">
    <property type="entry name" value="E_motif"/>
</dbReference>
<dbReference type="Gene3D" id="1.25.40.10">
    <property type="entry name" value="Tetratricopeptide repeat domain"/>
    <property type="match status" value="5"/>
</dbReference>
<reference evidence="4" key="1">
    <citation type="journal article" date="2019" name="Curr. Biol.">
        <title>Genome Sequence of Striga asiatica Provides Insight into the Evolution of Plant Parasitism.</title>
        <authorList>
            <person name="Yoshida S."/>
            <person name="Kim S."/>
            <person name="Wafula E.K."/>
            <person name="Tanskanen J."/>
            <person name="Kim Y.M."/>
            <person name="Honaas L."/>
            <person name="Yang Z."/>
            <person name="Spallek T."/>
            <person name="Conn C.E."/>
            <person name="Ichihashi Y."/>
            <person name="Cheong K."/>
            <person name="Cui S."/>
            <person name="Der J.P."/>
            <person name="Gundlach H."/>
            <person name="Jiao Y."/>
            <person name="Hori C."/>
            <person name="Ishida J.K."/>
            <person name="Kasahara H."/>
            <person name="Kiba T."/>
            <person name="Kim M.S."/>
            <person name="Koo N."/>
            <person name="Laohavisit A."/>
            <person name="Lee Y.H."/>
            <person name="Lumba S."/>
            <person name="McCourt P."/>
            <person name="Mortimer J.C."/>
            <person name="Mutuku J.M."/>
            <person name="Nomura T."/>
            <person name="Sasaki-Sekimoto Y."/>
            <person name="Seto Y."/>
            <person name="Wang Y."/>
            <person name="Wakatake T."/>
            <person name="Sakakibara H."/>
            <person name="Demura T."/>
            <person name="Yamaguchi S."/>
            <person name="Yoneyama K."/>
            <person name="Manabe R.I."/>
            <person name="Nelson D.C."/>
            <person name="Schulman A.H."/>
            <person name="Timko M.P."/>
            <person name="dePamphilis C.W."/>
            <person name="Choi D."/>
            <person name="Shirasu K."/>
        </authorList>
    </citation>
    <scope>NUCLEOTIDE SEQUENCE [LARGE SCALE GENOMIC DNA]</scope>
    <source>
        <strain evidence="4">cv. UVA1</strain>
    </source>
</reference>
<feature type="repeat" description="PPR" evidence="2">
    <location>
        <begin position="111"/>
        <end position="145"/>
    </location>
</feature>
<feature type="repeat" description="PPR" evidence="2">
    <location>
        <begin position="412"/>
        <end position="446"/>
    </location>
</feature>
<comment type="caution">
    <text evidence="3">The sequence shown here is derived from an EMBL/GenBank/DDBJ whole genome shotgun (WGS) entry which is preliminary data.</text>
</comment>
<dbReference type="GO" id="GO:0003723">
    <property type="term" value="F:RNA binding"/>
    <property type="evidence" value="ECO:0007669"/>
    <property type="project" value="InterPro"/>
</dbReference>
<dbReference type="InterPro" id="IPR011990">
    <property type="entry name" value="TPR-like_helical_dom_sf"/>
</dbReference>
<dbReference type="NCBIfam" id="TIGR00756">
    <property type="entry name" value="PPR"/>
    <property type="match status" value="4"/>
</dbReference>
<dbReference type="Proteomes" id="UP000325081">
    <property type="component" value="Unassembled WGS sequence"/>
</dbReference>
<proteinExistence type="predicted"/>
<sequence>MLRIHKATKFLHTVSSLSSLIDQCSSLTNPSNSLKLIHAQLIKLGLTSNVFLANRCIDVCVKSGAVNDALRIFNDIPSKNIFSWNLYLKIFVKYFDLETAHRVFYEMPQRDTVSFNTIISAYVSCGFLDTAWGVFLEMCEFSVKPSEFTFSMLLCCVKCGNHAKEMHGYIVRHFGCFSNLVVGNSLIDVYGKLGLVDYALAVFLSMEKVDVVSWNSMICGCCKSGHEQLALQKFWLMINSGFQVDEFTVSTVLTACSNLRSVEKGEQVLCSCVKLGFLSNSIVSSAVIDLFSNCSKVESAACLFKESCVLDSAICNSMIACFASHGLVEHAMHLFVNTLKENIRPTEFTFSCVLHSASFFVPVEQGSQIHSLVVKTGFQSDSIVASSLVIMYGKYGLIDCALKVFENMVFRDLIAWNTIILALTHNGKPFEAICYFQKLLQSGLRPDQKTFYGVLLSCNYGGFLEEGMKIFSSMGMRHGVEPENEHYTPIVEILIRAGQIGEAVDLLQSCKCETHAFVWEYLLRVCEDLKLIEKAAKRLMELEPLSSVPLSILAKAYEKSGRWESLVRVKREMKKMTSEEVVDCSWISIKDRVLSFDANDMIHSGGKDVYSVFFPPGFVRQVLSRELLACIITVLRRVPILIVIADEMERLYPISITMDF</sequence>
<dbReference type="FunFam" id="1.25.40.10:FF:000158">
    <property type="entry name" value="pentatricopeptide repeat-containing protein At2g33680"/>
    <property type="match status" value="1"/>
</dbReference>
<keyword evidence="4" id="KW-1185">Reference proteome</keyword>
<dbReference type="Pfam" id="PF20431">
    <property type="entry name" value="E_motif"/>
    <property type="match status" value="1"/>
</dbReference>
<dbReference type="FunFam" id="1.25.40.10:FF:000442">
    <property type="entry name" value="Pentatricopeptide repeat-containing protein At3g49710"/>
    <property type="match status" value="1"/>
</dbReference>
<accession>A0A5A7PN59</accession>
<dbReference type="InterPro" id="IPR002885">
    <property type="entry name" value="PPR_rpt"/>
</dbReference>